<dbReference type="KEGG" id="sre:PTSG_01720"/>
<evidence type="ECO:0000256" key="3">
    <source>
        <dbReference type="ARBA" id="ARBA00022692"/>
    </source>
</evidence>
<feature type="transmembrane region" description="Helical" evidence="6">
    <location>
        <begin position="39"/>
        <end position="61"/>
    </location>
</feature>
<dbReference type="PANTHER" id="PTHR23302">
    <property type="entry name" value="TRANSMEMBRANE CHANNEL-RELATED"/>
    <property type="match status" value="1"/>
</dbReference>
<dbReference type="AlphaFoldDB" id="F2TYR7"/>
<proteinExistence type="inferred from homology"/>
<name>F2TYR7_SALR5</name>
<evidence type="ECO:0000256" key="5">
    <source>
        <dbReference type="ARBA" id="ARBA00023136"/>
    </source>
</evidence>
<feature type="transmembrane region" description="Helical" evidence="6">
    <location>
        <begin position="6"/>
        <end position="27"/>
    </location>
</feature>
<feature type="domain" description="TMC" evidence="7">
    <location>
        <begin position="110"/>
        <end position="222"/>
    </location>
</feature>
<protein>
    <recommendedName>
        <fullName evidence="7">TMC domain-containing protein</fullName>
    </recommendedName>
</protein>
<dbReference type="InterPro" id="IPR012496">
    <property type="entry name" value="TMC_dom"/>
</dbReference>
<dbReference type="Proteomes" id="UP000007799">
    <property type="component" value="Unassembled WGS sequence"/>
</dbReference>
<keyword evidence="4 6" id="KW-1133">Transmembrane helix</keyword>
<dbReference type="GeneID" id="16078294"/>
<sequence length="360" mass="40292">MVVWRTFTFTLALAIVVGVWFGIDSVNKRYANSSDSLEALLPALTLAAVNAIGPTVFWRMARTVERYSPLAVLKLTLLRSFLLRIVSLYVILTSLFGINLSDMQLAQESCWETLIGQELYRVLLVDTGFAFVTVILYDTPRYLIYEHGQGYAMFDFINRNLGPPQFFLTSSILSGIYRQTLIWLGTFYSPLLPFLGAILNTILVVGKSLAMFRVQRPSQYAFDIHNFKQLYIGLLLLSVLLSLSPVVYSLANLTPSPYCGPFRNYTDISSVVTAMISDAPKHLQEALSVLGQPTVVVPVVFVLLIATYYFFRKSQLQAAQFAQAQRLAADTHDAFKLVTRLQRTQPSSSSSQQAQQAQPP</sequence>
<dbReference type="GO" id="GO:0008381">
    <property type="term" value="F:mechanosensitive monoatomic ion channel activity"/>
    <property type="evidence" value="ECO:0007669"/>
    <property type="project" value="TreeGrafter"/>
</dbReference>
<keyword evidence="5 6" id="KW-0472">Membrane</keyword>
<feature type="transmembrane region" description="Helical" evidence="6">
    <location>
        <begin position="230"/>
        <end position="251"/>
    </location>
</feature>
<dbReference type="STRING" id="946362.F2TYR7"/>
<evidence type="ECO:0000259" key="7">
    <source>
        <dbReference type="Pfam" id="PF07810"/>
    </source>
</evidence>
<dbReference type="InParanoid" id="F2TYR7"/>
<evidence type="ECO:0000256" key="6">
    <source>
        <dbReference type="SAM" id="Phobius"/>
    </source>
</evidence>
<dbReference type="PANTHER" id="PTHR23302:SF24">
    <property type="entry name" value="TMC DOMAIN-CONTAINING PROTEIN"/>
    <property type="match status" value="1"/>
</dbReference>
<evidence type="ECO:0000313" key="9">
    <source>
        <dbReference type="Proteomes" id="UP000007799"/>
    </source>
</evidence>
<comment type="similarity">
    <text evidence="2">Belongs to the TMC family.</text>
</comment>
<reference evidence="8" key="1">
    <citation type="submission" date="2009-08" db="EMBL/GenBank/DDBJ databases">
        <title>Annotation of Salpingoeca rosetta.</title>
        <authorList>
            <consortium name="The Broad Institute Genome Sequencing Platform"/>
            <person name="Russ C."/>
            <person name="Cuomo C."/>
            <person name="Burger G."/>
            <person name="Gray M.W."/>
            <person name="Holland P.W.H."/>
            <person name="King N."/>
            <person name="Lang F.B.F."/>
            <person name="Roger A.J."/>
            <person name="Ruiz-Trillo I."/>
            <person name="Young S.K."/>
            <person name="Zeng Q."/>
            <person name="Gargeya S."/>
            <person name="Alvarado L."/>
            <person name="Berlin A."/>
            <person name="Chapman S.B."/>
            <person name="Chen Z."/>
            <person name="Freedman E."/>
            <person name="Gellesch M."/>
            <person name="Goldberg J."/>
            <person name="Griggs A."/>
            <person name="Gujja S."/>
            <person name="Heilman E."/>
            <person name="Heiman D."/>
            <person name="Howarth C."/>
            <person name="Mehta T."/>
            <person name="Neiman D."/>
            <person name="Pearson M."/>
            <person name="Roberts A."/>
            <person name="Saif S."/>
            <person name="Shea T."/>
            <person name="Shenoy N."/>
            <person name="Sisk P."/>
            <person name="Stolte C."/>
            <person name="Sykes S."/>
            <person name="White J."/>
            <person name="Yandava C."/>
            <person name="Haas B."/>
            <person name="Nusbaum C."/>
            <person name="Birren B."/>
        </authorList>
    </citation>
    <scope>NUCLEOTIDE SEQUENCE [LARGE SCALE GENOMIC DNA]</scope>
    <source>
        <strain evidence="8">ATCC 50818</strain>
    </source>
</reference>
<evidence type="ECO:0000256" key="1">
    <source>
        <dbReference type="ARBA" id="ARBA00004141"/>
    </source>
</evidence>
<organism evidence="9">
    <name type="scientific">Salpingoeca rosetta (strain ATCC 50818 / BSB-021)</name>
    <dbReference type="NCBI Taxonomy" id="946362"/>
    <lineage>
        <taxon>Eukaryota</taxon>
        <taxon>Choanoflagellata</taxon>
        <taxon>Craspedida</taxon>
        <taxon>Salpingoecidae</taxon>
        <taxon>Salpingoeca</taxon>
    </lineage>
</organism>
<evidence type="ECO:0000256" key="4">
    <source>
        <dbReference type="ARBA" id="ARBA00022989"/>
    </source>
</evidence>
<evidence type="ECO:0000313" key="8">
    <source>
        <dbReference type="EMBL" id="EGD78741.1"/>
    </source>
</evidence>
<dbReference type="Pfam" id="PF07810">
    <property type="entry name" value="TMC"/>
    <property type="match status" value="1"/>
</dbReference>
<evidence type="ECO:0000256" key="2">
    <source>
        <dbReference type="ARBA" id="ARBA00006510"/>
    </source>
</evidence>
<feature type="transmembrane region" description="Helical" evidence="6">
    <location>
        <begin position="290"/>
        <end position="311"/>
    </location>
</feature>
<dbReference type="RefSeq" id="XP_004997698.1">
    <property type="nucleotide sequence ID" value="XM_004997641.1"/>
</dbReference>
<gene>
    <name evidence="8" type="ORF">PTSG_01720</name>
</gene>
<comment type="subcellular location">
    <subcellularLocation>
        <location evidence="1">Membrane</location>
        <topology evidence="1">Multi-pass membrane protein</topology>
    </subcellularLocation>
</comment>
<feature type="transmembrane region" description="Helical" evidence="6">
    <location>
        <begin position="191"/>
        <end position="210"/>
    </location>
</feature>
<dbReference type="eggNOG" id="ENOG502QPM8">
    <property type="taxonomic scope" value="Eukaryota"/>
</dbReference>
<keyword evidence="3 6" id="KW-0812">Transmembrane</keyword>
<dbReference type="EMBL" id="GL832957">
    <property type="protein sequence ID" value="EGD78741.1"/>
    <property type="molecule type" value="Genomic_DNA"/>
</dbReference>
<dbReference type="OrthoDB" id="1936208at2759"/>
<dbReference type="InterPro" id="IPR038900">
    <property type="entry name" value="TMC"/>
</dbReference>
<feature type="transmembrane region" description="Helical" evidence="6">
    <location>
        <begin position="81"/>
        <end position="98"/>
    </location>
</feature>
<dbReference type="GO" id="GO:0005886">
    <property type="term" value="C:plasma membrane"/>
    <property type="evidence" value="ECO:0007669"/>
    <property type="project" value="InterPro"/>
</dbReference>
<keyword evidence="9" id="KW-1185">Reference proteome</keyword>
<accession>F2TYR7</accession>